<evidence type="ECO:0000313" key="3">
    <source>
        <dbReference type="Proteomes" id="UP001596507"/>
    </source>
</evidence>
<dbReference type="RefSeq" id="WP_262874851.1">
    <property type="nucleotide sequence ID" value="NZ_BAABKW010000013.1"/>
</dbReference>
<accession>A0ABW2HF52</accession>
<feature type="transmembrane region" description="Helical" evidence="1">
    <location>
        <begin position="12"/>
        <end position="36"/>
    </location>
</feature>
<gene>
    <name evidence="2" type="ORF">ACFQRL_13335</name>
</gene>
<proteinExistence type="predicted"/>
<feature type="transmembrane region" description="Helical" evidence="1">
    <location>
        <begin position="122"/>
        <end position="139"/>
    </location>
</feature>
<evidence type="ECO:0000256" key="1">
    <source>
        <dbReference type="SAM" id="Phobius"/>
    </source>
</evidence>
<keyword evidence="1" id="KW-0472">Membrane</keyword>
<dbReference type="Proteomes" id="UP001596507">
    <property type="component" value="Unassembled WGS sequence"/>
</dbReference>
<comment type="caution">
    <text evidence="2">The sequence shown here is derived from an EMBL/GenBank/DDBJ whole genome shotgun (WGS) entry which is preliminary data.</text>
</comment>
<protein>
    <submittedName>
        <fullName evidence="2">Uncharacterized protein</fullName>
    </submittedName>
</protein>
<reference evidence="3" key="1">
    <citation type="journal article" date="2019" name="Int. J. Syst. Evol. Microbiol.">
        <title>The Global Catalogue of Microorganisms (GCM) 10K type strain sequencing project: providing services to taxonomists for standard genome sequencing and annotation.</title>
        <authorList>
            <consortium name="The Broad Institute Genomics Platform"/>
            <consortium name="The Broad Institute Genome Sequencing Center for Infectious Disease"/>
            <person name="Wu L."/>
            <person name="Ma J."/>
        </authorList>
    </citation>
    <scope>NUCLEOTIDE SEQUENCE [LARGE SCALE GENOMIC DNA]</scope>
    <source>
        <strain evidence="3">CGMCC 1.15772</strain>
    </source>
</reference>
<keyword evidence="1" id="KW-1133">Transmembrane helix</keyword>
<feature type="transmembrane region" description="Helical" evidence="1">
    <location>
        <begin position="56"/>
        <end position="80"/>
    </location>
</feature>
<evidence type="ECO:0000313" key="2">
    <source>
        <dbReference type="EMBL" id="MFC7269942.1"/>
    </source>
</evidence>
<name>A0ABW2HF52_9MICO</name>
<dbReference type="EMBL" id="JBHTBE010000003">
    <property type="protein sequence ID" value="MFC7269942.1"/>
    <property type="molecule type" value="Genomic_DNA"/>
</dbReference>
<sequence length="156" mass="16070">MAFTRREFAYGAWCAWLFFQCAGALAVFTTGVIVTLPSGGAASSGSVVSGAFMISVMGGTVGLTASTISTLLGSPLAWLLGVSLRSIRSERLHLLSFAILGAGVGVATLWAVSIVLPLPALDGLWVALVVCGGVAVPFGQHKALRRARRADLAAEH</sequence>
<keyword evidence="1" id="KW-0812">Transmembrane</keyword>
<organism evidence="2 3">
    <name type="scientific">Microbacterium fluvii</name>
    <dbReference type="NCBI Taxonomy" id="415215"/>
    <lineage>
        <taxon>Bacteria</taxon>
        <taxon>Bacillati</taxon>
        <taxon>Actinomycetota</taxon>
        <taxon>Actinomycetes</taxon>
        <taxon>Micrococcales</taxon>
        <taxon>Microbacteriaceae</taxon>
        <taxon>Microbacterium</taxon>
    </lineage>
</organism>
<keyword evidence="3" id="KW-1185">Reference proteome</keyword>
<feature type="transmembrane region" description="Helical" evidence="1">
    <location>
        <begin position="92"/>
        <end position="116"/>
    </location>
</feature>